<keyword evidence="11" id="KW-1185">Reference proteome</keyword>
<dbReference type="PANTHER" id="PTHR32089">
    <property type="entry name" value="METHYL-ACCEPTING CHEMOTAXIS PROTEIN MCPB"/>
    <property type="match status" value="1"/>
</dbReference>
<dbReference type="RefSeq" id="WP_185136519.1">
    <property type="nucleotide sequence ID" value="NZ_JACJVR010000054.1"/>
</dbReference>
<evidence type="ECO:0000256" key="3">
    <source>
        <dbReference type="ARBA" id="ARBA00023136"/>
    </source>
</evidence>
<dbReference type="PROSITE" id="PS50111">
    <property type="entry name" value="CHEMOTAXIS_TRANSDUC_2"/>
    <property type="match status" value="1"/>
</dbReference>
<dbReference type="Proteomes" id="UP000553776">
    <property type="component" value="Unassembled WGS sequence"/>
</dbReference>
<feature type="domain" description="HAMP" evidence="9">
    <location>
        <begin position="218"/>
        <end position="271"/>
    </location>
</feature>
<protein>
    <submittedName>
        <fullName evidence="10">Methyl-accepting chemotaxis protein</fullName>
    </submittedName>
</protein>
<evidence type="ECO:0000256" key="2">
    <source>
        <dbReference type="ARBA" id="ARBA00022475"/>
    </source>
</evidence>
<evidence type="ECO:0000313" key="10">
    <source>
        <dbReference type="EMBL" id="MBB6692531.1"/>
    </source>
</evidence>
<dbReference type="InterPro" id="IPR004089">
    <property type="entry name" value="MCPsignal_dom"/>
</dbReference>
<dbReference type="CDD" id="cd06225">
    <property type="entry name" value="HAMP"/>
    <property type="match status" value="1"/>
</dbReference>
<comment type="similarity">
    <text evidence="5">Belongs to the methyl-accepting chemotaxis (MCP) protein family.</text>
</comment>
<sequence length="576" mass="63224">MYRSIKFRLALLLFIPIFFFVLTAVTQQNTISSNLHKMTNSLYETSFKANDLVQQADRDMYQALRDYDLLRLAKLDQAAYDQIAKDFRDNAQQVRDRLAQASDILKKRNLLGLQDPDSKRTAGDLLNEFQAGIEEWLKAAAANVESRSPADGEQEIALAQKFESSRAAVDAMGNILSRYAESETAGMKNEMNSTRTITWSALIVEWIAIIVLGLLLIRYLGRSLNRAVNKTKLVAAGNLQSIPDGKYRKDELGQLNEAVDTMIEKMRGLVGKIIDNTQTVSASAVELSVSAQESAAASNHVAENIQEVTSQVELQATISDESSRAVEEMAVGVQRIAENTSAISDYSATASEQVDQGNARVQTLRVQMHGIYETIQSLSQIVKQLTDKSEQIGQITENITGFANQTNILSFNASIEAARAGEHGKGFAVVAQEIRKLAAGSIESAEVISNLIAETREEISNASKFMDTTMEQAEKGHLMMSDVERDFAAILQAVKQVTVQVHETSAITEQMSASSEEVSASMEQSSNTAREVAGKAQTVAAATEEQLALMENISHASEQLQHIVRSLKESVSQFKL</sequence>
<dbReference type="GO" id="GO:0007165">
    <property type="term" value="P:signal transduction"/>
    <property type="evidence" value="ECO:0007669"/>
    <property type="project" value="UniProtKB-KW"/>
</dbReference>
<dbReference type="SUPFAM" id="SSF58104">
    <property type="entry name" value="Methyl-accepting chemotaxis protein (MCP) signaling domain"/>
    <property type="match status" value="1"/>
</dbReference>
<comment type="subcellular location">
    <subcellularLocation>
        <location evidence="1">Cell membrane</location>
    </subcellularLocation>
</comment>
<dbReference type="PROSITE" id="PS50885">
    <property type="entry name" value="HAMP"/>
    <property type="match status" value="1"/>
</dbReference>
<evidence type="ECO:0000256" key="7">
    <source>
        <dbReference type="SAM" id="Phobius"/>
    </source>
</evidence>
<reference evidence="10 11" key="1">
    <citation type="submission" date="2020-08" db="EMBL/GenBank/DDBJ databases">
        <title>Cohnella phylogeny.</title>
        <authorList>
            <person name="Dunlap C."/>
        </authorList>
    </citation>
    <scope>NUCLEOTIDE SEQUENCE [LARGE SCALE GENOMIC DNA]</scope>
    <source>
        <strain evidence="10 11">DSM 25239</strain>
    </source>
</reference>
<dbReference type="EMBL" id="JACJVR010000054">
    <property type="protein sequence ID" value="MBB6692531.1"/>
    <property type="molecule type" value="Genomic_DNA"/>
</dbReference>
<evidence type="ECO:0000313" key="11">
    <source>
        <dbReference type="Proteomes" id="UP000553776"/>
    </source>
</evidence>
<evidence type="ECO:0000256" key="4">
    <source>
        <dbReference type="ARBA" id="ARBA00023224"/>
    </source>
</evidence>
<evidence type="ECO:0000256" key="1">
    <source>
        <dbReference type="ARBA" id="ARBA00004236"/>
    </source>
</evidence>
<comment type="caution">
    <text evidence="10">The sequence shown here is derived from an EMBL/GenBank/DDBJ whole genome shotgun (WGS) entry which is preliminary data.</text>
</comment>
<dbReference type="SMART" id="SM00283">
    <property type="entry name" value="MA"/>
    <property type="match status" value="1"/>
</dbReference>
<dbReference type="Pfam" id="PF00672">
    <property type="entry name" value="HAMP"/>
    <property type="match status" value="1"/>
</dbReference>
<keyword evidence="4 6" id="KW-0807">Transducer</keyword>
<accession>A0A841U347</accession>
<dbReference type="PANTHER" id="PTHR32089:SF112">
    <property type="entry name" value="LYSOZYME-LIKE PROTEIN-RELATED"/>
    <property type="match status" value="1"/>
</dbReference>
<evidence type="ECO:0000259" key="9">
    <source>
        <dbReference type="PROSITE" id="PS50885"/>
    </source>
</evidence>
<dbReference type="Gene3D" id="6.10.340.10">
    <property type="match status" value="1"/>
</dbReference>
<dbReference type="SMART" id="SM00304">
    <property type="entry name" value="HAMP"/>
    <property type="match status" value="1"/>
</dbReference>
<evidence type="ECO:0000259" key="8">
    <source>
        <dbReference type="PROSITE" id="PS50111"/>
    </source>
</evidence>
<keyword evidence="7" id="KW-0812">Transmembrane</keyword>
<keyword evidence="3 7" id="KW-0472">Membrane</keyword>
<evidence type="ECO:0000256" key="5">
    <source>
        <dbReference type="ARBA" id="ARBA00029447"/>
    </source>
</evidence>
<name>A0A841U347_9BACL</name>
<evidence type="ECO:0000256" key="6">
    <source>
        <dbReference type="PROSITE-ProRule" id="PRU00284"/>
    </source>
</evidence>
<feature type="domain" description="Methyl-accepting transducer" evidence="8">
    <location>
        <begin position="290"/>
        <end position="526"/>
    </location>
</feature>
<feature type="transmembrane region" description="Helical" evidence="7">
    <location>
        <begin position="197"/>
        <end position="220"/>
    </location>
</feature>
<organism evidence="10 11">
    <name type="scientific">Cohnella xylanilytica</name>
    <dbReference type="NCBI Taxonomy" id="557555"/>
    <lineage>
        <taxon>Bacteria</taxon>
        <taxon>Bacillati</taxon>
        <taxon>Bacillota</taxon>
        <taxon>Bacilli</taxon>
        <taxon>Bacillales</taxon>
        <taxon>Paenibacillaceae</taxon>
        <taxon>Cohnella</taxon>
    </lineage>
</organism>
<dbReference type="GO" id="GO:0005886">
    <property type="term" value="C:plasma membrane"/>
    <property type="evidence" value="ECO:0007669"/>
    <property type="project" value="UniProtKB-SubCell"/>
</dbReference>
<dbReference type="Gene3D" id="1.10.287.950">
    <property type="entry name" value="Methyl-accepting chemotaxis protein"/>
    <property type="match status" value="1"/>
</dbReference>
<dbReference type="Pfam" id="PF00015">
    <property type="entry name" value="MCPsignal"/>
    <property type="match status" value="1"/>
</dbReference>
<gene>
    <name evidence="10" type="ORF">H7B90_14070</name>
</gene>
<proteinExistence type="inferred from homology"/>
<dbReference type="AlphaFoldDB" id="A0A841U347"/>
<dbReference type="InterPro" id="IPR003660">
    <property type="entry name" value="HAMP_dom"/>
</dbReference>
<keyword evidence="2" id="KW-1003">Cell membrane</keyword>
<keyword evidence="7" id="KW-1133">Transmembrane helix</keyword>